<proteinExistence type="predicted"/>
<protein>
    <recommendedName>
        <fullName evidence="6">Signal transduction histidine kinase subgroup 3 dimerisation and phosphoacceptor domain-containing protein</fullName>
    </recommendedName>
</protein>
<reference evidence="7" key="1">
    <citation type="journal article" date="2014" name="Int. J. Syst. Evol. Microbiol.">
        <title>Complete genome of a new Firmicutes species belonging to the dominant human colonic microbiota ('Ruminococcus bicirculans') reveals two chromosomes and a selective capacity to utilize plant glucans.</title>
        <authorList>
            <consortium name="NISC Comparative Sequencing Program"/>
            <person name="Wegmann U."/>
            <person name="Louis P."/>
            <person name="Goesmann A."/>
            <person name="Henrissat B."/>
            <person name="Duncan S.H."/>
            <person name="Flint H.J."/>
        </authorList>
    </citation>
    <scope>NUCLEOTIDE SEQUENCE</scope>
    <source>
        <strain evidence="7">NBRC 110608</strain>
    </source>
</reference>
<dbReference type="CDD" id="cd16917">
    <property type="entry name" value="HATPase_UhpB-NarQ-NarX-like"/>
    <property type="match status" value="1"/>
</dbReference>
<dbReference type="SUPFAM" id="SSF55874">
    <property type="entry name" value="ATPase domain of HSP90 chaperone/DNA topoisomerase II/histidine kinase"/>
    <property type="match status" value="1"/>
</dbReference>
<feature type="transmembrane region" description="Helical" evidence="5">
    <location>
        <begin position="40"/>
        <end position="60"/>
    </location>
</feature>
<evidence type="ECO:0000259" key="6">
    <source>
        <dbReference type="Pfam" id="PF07730"/>
    </source>
</evidence>
<dbReference type="EMBL" id="AP027735">
    <property type="protein sequence ID" value="BDZ60175.1"/>
    <property type="molecule type" value="Genomic_DNA"/>
</dbReference>
<dbReference type="PANTHER" id="PTHR24421">
    <property type="entry name" value="NITRATE/NITRITE SENSOR PROTEIN NARX-RELATED"/>
    <property type="match status" value="1"/>
</dbReference>
<keyword evidence="1" id="KW-0808">Transferase</keyword>
<evidence type="ECO:0000256" key="5">
    <source>
        <dbReference type="SAM" id="Phobius"/>
    </source>
</evidence>
<evidence type="ECO:0000256" key="1">
    <source>
        <dbReference type="ARBA" id="ARBA00022679"/>
    </source>
</evidence>
<keyword evidence="5" id="KW-0472">Membrane</keyword>
<dbReference type="Gene3D" id="3.30.565.10">
    <property type="entry name" value="Histidine kinase-like ATPase, C-terminal domain"/>
    <property type="match status" value="1"/>
</dbReference>
<evidence type="ECO:0000256" key="2">
    <source>
        <dbReference type="ARBA" id="ARBA00022777"/>
    </source>
</evidence>
<keyword evidence="5" id="KW-0812">Transmembrane</keyword>
<accession>A0ABM8HGK8</accession>
<feature type="transmembrane region" description="Helical" evidence="5">
    <location>
        <begin position="102"/>
        <end position="121"/>
    </location>
</feature>
<sequence length="388" mass="41721">MRRASDPATADRTAPPAVDRCVGRSADASTPEPREPWERFGWIMGAIWLIFLVFPIQSVVTSDHPWGLRVGGVGLILVFAAVYLHGLIRLDAQADEAAQQRFGVRHLAVLLALTVTLGLLVREEALGMLPFVVSLGVLSLPLLQGLALAIAALISCIVVPVLTGEPAAAIVFSIIVLMVSVVVFTVRLVDHRAEEHRALAEERALTAQREQVARDVHDVLGHSLTVVTVKSELAERLVDLDPERAKAEIAEIRSLSRQALAEIRATVAGLRVTRLDEETRNAAEALAAAGIAADLPTDPDEVDPRHRITLAWALRETVTNVVRHSRAASCQVTWGDTWLTVVDDGVGPRDLKEGNGIRGLRERVAAAGGSLEIVPGPDGRGTSVTVRL</sequence>
<name>A0ABM8HGK8_9MICO</name>
<feature type="transmembrane region" description="Helical" evidence="5">
    <location>
        <begin position="66"/>
        <end position="90"/>
    </location>
</feature>
<feature type="transmembrane region" description="Helical" evidence="5">
    <location>
        <begin position="141"/>
        <end position="162"/>
    </location>
</feature>
<feature type="compositionally biased region" description="Low complexity" evidence="4">
    <location>
        <begin position="1"/>
        <end position="17"/>
    </location>
</feature>
<keyword evidence="3" id="KW-0902">Two-component regulatory system</keyword>
<keyword evidence="2" id="KW-0418">Kinase</keyword>
<evidence type="ECO:0000313" key="7">
    <source>
        <dbReference type="EMBL" id="BDZ60175.1"/>
    </source>
</evidence>
<feature type="region of interest" description="Disordered" evidence="4">
    <location>
        <begin position="1"/>
        <end position="34"/>
    </location>
</feature>
<dbReference type="PANTHER" id="PTHR24421:SF63">
    <property type="entry name" value="SENSOR HISTIDINE KINASE DESK"/>
    <property type="match status" value="1"/>
</dbReference>
<reference evidence="7" key="2">
    <citation type="submission" date="2023-02" db="EMBL/GenBank/DDBJ databases">
        <authorList>
            <person name="Sun Q."/>
            <person name="Mori K."/>
        </authorList>
    </citation>
    <scope>NUCLEOTIDE SEQUENCE</scope>
    <source>
        <strain evidence="7">NBRC 110608</strain>
    </source>
</reference>
<dbReference type="InterPro" id="IPR050482">
    <property type="entry name" value="Sensor_HK_TwoCompSys"/>
</dbReference>
<evidence type="ECO:0000256" key="4">
    <source>
        <dbReference type="SAM" id="MobiDB-lite"/>
    </source>
</evidence>
<dbReference type="InterPro" id="IPR036890">
    <property type="entry name" value="HATPase_C_sf"/>
</dbReference>
<dbReference type="Pfam" id="PF07730">
    <property type="entry name" value="HisKA_3"/>
    <property type="match status" value="1"/>
</dbReference>
<keyword evidence="5" id="KW-1133">Transmembrane helix</keyword>
<dbReference type="InterPro" id="IPR011712">
    <property type="entry name" value="Sig_transdc_His_kin_sub3_dim/P"/>
</dbReference>
<organism evidence="7">
    <name type="scientific">Barrientosiimonas endolithica</name>
    <dbReference type="NCBI Taxonomy" id="1535208"/>
    <lineage>
        <taxon>Bacteria</taxon>
        <taxon>Bacillati</taxon>
        <taxon>Actinomycetota</taxon>
        <taxon>Actinomycetes</taxon>
        <taxon>Micrococcales</taxon>
        <taxon>Dermacoccaceae</taxon>
        <taxon>Barrientosiimonas</taxon>
    </lineage>
</organism>
<gene>
    <name evidence="7" type="ORF">GCM10025872_38320</name>
</gene>
<dbReference type="Gene3D" id="1.20.5.1930">
    <property type="match status" value="1"/>
</dbReference>
<feature type="transmembrane region" description="Helical" evidence="5">
    <location>
        <begin position="169"/>
        <end position="189"/>
    </location>
</feature>
<feature type="domain" description="Signal transduction histidine kinase subgroup 3 dimerisation and phosphoacceptor" evidence="6">
    <location>
        <begin position="209"/>
        <end position="272"/>
    </location>
</feature>
<evidence type="ECO:0000256" key="3">
    <source>
        <dbReference type="ARBA" id="ARBA00023012"/>
    </source>
</evidence>